<reference evidence="1" key="1">
    <citation type="submission" date="2021-06" db="EMBL/GenBank/DDBJ databases">
        <authorList>
            <person name="Kallberg Y."/>
            <person name="Tangrot J."/>
            <person name="Rosling A."/>
        </authorList>
    </citation>
    <scope>NUCLEOTIDE SEQUENCE</scope>
    <source>
        <strain evidence="1">IL203A</strain>
    </source>
</reference>
<gene>
    <name evidence="1" type="ORF">DHETER_LOCUS433</name>
</gene>
<organism evidence="1 2">
    <name type="scientific">Dentiscutata heterogama</name>
    <dbReference type="NCBI Taxonomy" id="1316150"/>
    <lineage>
        <taxon>Eukaryota</taxon>
        <taxon>Fungi</taxon>
        <taxon>Fungi incertae sedis</taxon>
        <taxon>Mucoromycota</taxon>
        <taxon>Glomeromycotina</taxon>
        <taxon>Glomeromycetes</taxon>
        <taxon>Diversisporales</taxon>
        <taxon>Gigasporaceae</taxon>
        <taxon>Dentiscutata</taxon>
    </lineage>
</organism>
<proteinExistence type="predicted"/>
<protein>
    <submittedName>
        <fullName evidence="1">3756_t:CDS:1</fullName>
    </submittedName>
</protein>
<evidence type="ECO:0000313" key="2">
    <source>
        <dbReference type="Proteomes" id="UP000789702"/>
    </source>
</evidence>
<comment type="caution">
    <text evidence="1">The sequence shown here is derived from an EMBL/GenBank/DDBJ whole genome shotgun (WGS) entry which is preliminary data.</text>
</comment>
<dbReference type="Proteomes" id="UP000789702">
    <property type="component" value="Unassembled WGS sequence"/>
</dbReference>
<name>A0ACA9JZM0_9GLOM</name>
<accession>A0ACA9JZM0</accession>
<evidence type="ECO:0000313" key="1">
    <source>
        <dbReference type="EMBL" id="CAG8443748.1"/>
    </source>
</evidence>
<sequence>MDRKVTYSKTTTPHSTVSSSQTHKVTLQPTTSSPNLPFANPSSSNFSPVFSLTSFTPILPIEATTSI</sequence>
<dbReference type="EMBL" id="CAJVPU010000208">
    <property type="protein sequence ID" value="CAG8443748.1"/>
    <property type="molecule type" value="Genomic_DNA"/>
</dbReference>
<keyword evidence="2" id="KW-1185">Reference proteome</keyword>